<proteinExistence type="predicted"/>
<evidence type="ECO:0000256" key="1">
    <source>
        <dbReference type="SAM" id="MobiDB-lite"/>
    </source>
</evidence>
<dbReference type="AlphaFoldDB" id="A0A445DZT4"/>
<evidence type="ECO:0000313" key="3">
    <source>
        <dbReference type="Proteomes" id="UP000289738"/>
    </source>
</evidence>
<protein>
    <submittedName>
        <fullName evidence="2">Uncharacterized protein</fullName>
    </submittedName>
</protein>
<organism evidence="2 3">
    <name type="scientific">Arachis hypogaea</name>
    <name type="common">Peanut</name>
    <dbReference type="NCBI Taxonomy" id="3818"/>
    <lineage>
        <taxon>Eukaryota</taxon>
        <taxon>Viridiplantae</taxon>
        <taxon>Streptophyta</taxon>
        <taxon>Embryophyta</taxon>
        <taxon>Tracheophyta</taxon>
        <taxon>Spermatophyta</taxon>
        <taxon>Magnoliopsida</taxon>
        <taxon>eudicotyledons</taxon>
        <taxon>Gunneridae</taxon>
        <taxon>Pentapetalae</taxon>
        <taxon>rosids</taxon>
        <taxon>fabids</taxon>
        <taxon>Fabales</taxon>
        <taxon>Fabaceae</taxon>
        <taxon>Papilionoideae</taxon>
        <taxon>50 kb inversion clade</taxon>
        <taxon>dalbergioids sensu lato</taxon>
        <taxon>Dalbergieae</taxon>
        <taxon>Pterocarpus clade</taxon>
        <taxon>Arachis</taxon>
    </lineage>
</organism>
<evidence type="ECO:0000313" key="2">
    <source>
        <dbReference type="EMBL" id="RYR68732.1"/>
    </source>
</evidence>
<name>A0A445DZT4_ARAHY</name>
<gene>
    <name evidence="2" type="ORF">Ahy_A03g015213</name>
</gene>
<keyword evidence="3" id="KW-1185">Reference proteome</keyword>
<dbReference type="EMBL" id="SDMP01000003">
    <property type="protein sequence ID" value="RYR68732.1"/>
    <property type="molecule type" value="Genomic_DNA"/>
</dbReference>
<sequence length="156" mass="16997">MEFSVEVGDVGGGGSGHSNFVQDDPPLAPPLLQCASPVVDMEEFDEEYVANSNNSASSEVDDDEEFVPETPVGALVRYLSPALEVRKFGGAHTCLALTMSQDHRQLDSILICSIILSLIQSSPSITIPVLQGAVRQRYYFKPSYIKVFMAKQKTIT</sequence>
<reference evidence="2 3" key="1">
    <citation type="submission" date="2019-01" db="EMBL/GenBank/DDBJ databases">
        <title>Sequencing of cultivated peanut Arachis hypogaea provides insights into genome evolution and oil improvement.</title>
        <authorList>
            <person name="Chen X."/>
        </authorList>
    </citation>
    <scope>NUCLEOTIDE SEQUENCE [LARGE SCALE GENOMIC DNA]</scope>
    <source>
        <strain evidence="3">cv. Fuhuasheng</strain>
        <tissue evidence="2">Leaves</tissue>
    </source>
</reference>
<comment type="caution">
    <text evidence="2">The sequence shown here is derived from an EMBL/GenBank/DDBJ whole genome shotgun (WGS) entry which is preliminary data.</text>
</comment>
<accession>A0A445DZT4</accession>
<dbReference type="Proteomes" id="UP000289738">
    <property type="component" value="Chromosome A03"/>
</dbReference>
<feature type="region of interest" description="Disordered" evidence="1">
    <location>
        <begin position="1"/>
        <end position="22"/>
    </location>
</feature>